<dbReference type="AlphaFoldDB" id="A0A839RSX7"/>
<comment type="similarity">
    <text evidence="2 6">Belongs to the GMC oxidoreductase family.</text>
</comment>
<dbReference type="Proteomes" id="UP000567922">
    <property type="component" value="Unassembled WGS sequence"/>
</dbReference>
<feature type="binding site" evidence="5">
    <location>
        <position position="86"/>
    </location>
    <ligand>
        <name>FAD</name>
        <dbReference type="ChEBI" id="CHEBI:57692"/>
    </ligand>
</feature>
<keyword evidence="4 5" id="KW-0274">FAD</keyword>
<dbReference type="InterPro" id="IPR012132">
    <property type="entry name" value="GMC_OxRdtase"/>
</dbReference>
<evidence type="ECO:0000259" key="7">
    <source>
        <dbReference type="PROSITE" id="PS00623"/>
    </source>
</evidence>
<evidence type="ECO:0000256" key="2">
    <source>
        <dbReference type="ARBA" id="ARBA00010790"/>
    </source>
</evidence>
<reference evidence="8 9" key="1">
    <citation type="submission" date="2020-08" db="EMBL/GenBank/DDBJ databases">
        <title>Sequencing the genomes of 1000 actinobacteria strains.</title>
        <authorList>
            <person name="Klenk H.-P."/>
        </authorList>
    </citation>
    <scope>NUCLEOTIDE SEQUENCE [LARGE SCALE GENOMIC DNA]</scope>
    <source>
        <strain evidence="8 9">DSM 45258</strain>
    </source>
</reference>
<dbReference type="PIRSF" id="PIRSF000137">
    <property type="entry name" value="Alcohol_oxidase"/>
    <property type="match status" value="1"/>
</dbReference>
<dbReference type="InterPro" id="IPR007867">
    <property type="entry name" value="GMC_OxRtase_C"/>
</dbReference>
<dbReference type="EMBL" id="JACHWS010000003">
    <property type="protein sequence ID" value="MBB3039174.1"/>
    <property type="molecule type" value="Genomic_DNA"/>
</dbReference>
<name>A0A839RSX7_9ACTN</name>
<evidence type="ECO:0000256" key="4">
    <source>
        <dbReference type="ARBA" id="ARBA00022827"/>
    </source>
</evidence>
<dbReference type="PANTHER" id="PTHR11552">
    <property type="entry name" value="GLUCOSE-METHANOL-CHOLINE GMC OXIDOREDUCTASE"/>
    <property type="match status" value="1"/>
</dbReference>
<dbReference type="InterPro" id="IPR000172">
    <property type="entry name" value="GMC_OxRdtase_N"/>
</dbReference>
<comment type="caution">
    <text evidence="8">The sequence shown here is derived from an EMBL/GenBank/DDBJ whole genome shotgun (WGS) entry which is preliminary data.</text>
</comment>
<keyword evidence="3 6" id="KW-0285">Flavoprotein</keyword>
<dbReference type="Pfam" id="PF05199">
    <property type="entry name" value="GMC_oxred_C"/>
    <property type="match status" value="1"/>
</dbReference>
<dbReference type="OrthoDB" id="9785276at2"/>
<dbReference type="Pfam" id="PF00732">
    <property type="entry name" value="GMC_oxred_N"/>
    <property type="match status" value="1"/>
</dbReference>
<keyword evidence="9" id="KW-1185">Reference proteome</keyword>
<dbReference type="PANTHER" id="PTHR11552:SF147">
    <property type="entry name" value="CHOLINE DEHYDROGENASE, MITOCHONDRIAL"/>
    <property type="match status" value="1"/>
</dbReference>
<dbReference type="GO" id="GO:0050660">
    <property type="term" value="F:flavin adenine dinucleotide binding"/>
    <property type="evidence" value="ECO:0007669"/>
    <property type="project" value="InterPro"/>
</dbReference>
<evidence type="ECO:0000256" key="3">
    <source>
        <dbReference type="ARBA" id="ARBA00022630"/>
    </source>
</evidence>
<protein>
    <submittedName>
        <fullName evidence="8">Choline dehydrogenase-like flavoprotein</fullName>
    </submittedName>
</protein>
<dbReference type="InterPro" id="IPR036188">
    <property type="entry name" value="FAD/NAD-bd_sf"/>
</dbReference>
<proteinExistence type="inferred from homology"/>
<dbReference type="PROSITE" id="PS00623">
    <property type="entry name" value="GMC_OXRED_1"/>
    <property type="match status" value="1"/>
</dbReference>
<evidence type="ECO:0000313" key="9">
    <source>
        <dbReference type="Proteomes" id="UP000567922"/>
    </source>
</evidence>
<dbReference type="Gene3D" id="3.50.50.60">
    <property type="entry name" value="FAD/NAD(P)-binding domain"/>
    <property type="match status" value="1"/>
</dbReference>
<accession>A0A839RSX7</accession>
<evidence type="ECO:0000256" key="6">
    <source>
        <dbReference type="RuleBase" id="RU003968"/>
    </source>
</evidence>
<dbReference type="RefSeq" id="WP_064439405.1">
    <property type="nucleotide sequence ID" value="NZ_BDDI01000004.1"/>
</dbReference>
<dbReference type="SUPFAM" id="SSF51905">
    <property type="entry name" value="FAD/NAD(P)-binding domain"/>
    <property type="match status" value="1"/>
</dbReference>
<sequence>MTEADYVVVGAGSAGCVIASRLAERGEKVTLIEAGRKDRSRFVRTPGMISIVHTVPQIKKRFDWGYYTVPQKHAADRKIPHTRGKVLGGSSSINGMLFVRGNRANYDSWANEGCEGWSYDDVLPSYKRLEDWEGGESDHRGSGGPIKVTQQRDVTDASLRFMDALAATTGAPMIDDYNGADQEGIGIFQQSASDGLRYSSSRGYLNGAAQLTVETGVTATRVVFSGNRAVGVEVLGKSGTRVIRAAKEVVLAAGVFGSPQLLMLSGIGPAEQLRDFGIRVRASLPVGKNLHDHLFVPMTFLMPSAIHRGTPRHFLSGMVQEATKGGSWFGRTVFEAAGFLRTSFASNVPDLQIHTLPWSYPTPNQDLPVRHKVDVRPALTIFPTLIYPQSRGDVRLASADPTAAPLIDPAYLSEPADADLLVEGIQLTREVMAHNDIAHEVHGEFAPGPSYLDETALRRELPRRIHSVYHPVGTCRMGTDERAVVDPQLKVLGVEGLRVADASIMPSITGGNTNAPAMMIGERCVELME</sequence>
<dbReference type="GO" id="GO:0016614">
    <property type="term" value="F:oxidoreductase activity, acting on CH-OH group of donors"/>
    <property type="evidence" value="ECO:0007669"/>
    <property type="project" value="InterPro"/>
</dbReference>
<dbReference type="SUPFAM" id="SSF54373">
    <property type="entry name" value="FAD-linked reductases, C-terminal domain"/>
    <property type="match status" value="1"/>
</dbReference>
<dbReference type="Gene3D" id="3.30.560.10">
    <property type="entry name" value="Glucose Oxidase, domain 3"/>
    <property type="match status" value="1"/>
</dbReference>
<evidence type="ECO:0000313" key="8">
    <source>
        <dbReference type="EMBL" id="MBB3039174.1"/>
    </source>
</evidence>
<evidence type="ECO:0000256" key="5">
    <source>
        <dbReference type="PIRSR" id="PIRSR000137-2"/>
    </source>
</evidence>
<organism evidence="8 9">
    <name type="scientific">Hoyosella altamirensis</name>
    <dbReference type="NCBI Taxonomy" id="616997"/>
    <lineage>
        <taxon>Bacteria</taxon>
        <taxon>Bacillati</taxon>
        <taxon>Actinomycetota</taxon>
        <taxon>Actinomycetes</taxon>
        <taxon>Mycobacteriales</taxon>
        <taxon>Hoyosellaceae</taxon>
        <taxon>Hoyosella</taxon>
    </lineage>
</organism>
<evidence type="ECO:0000256" key="1">
    <source>
        <dbReference type="ARBA" id="ARBA00001974"/>
    </source>
</evidence>
<comment type="cofactor">
    <cofactor evidence="1 5">
        <name>FAD</name>
        <dbReference type="ChEBI" id="CHEBI:57692"/>
    </cofactor>
</comment>
<gene>
    <name evidence="8" type="ORF">FHU29_003643</name>
</gene>
<feature type="domain" description="Glucose-methanol-choline oxidoreductase N-terminal" evidence="7">
    <location>
        <begin position="84"/>
        <end position="107"/>
    </location>
</feature>